<evidence type="ECO:0000313" key="4">
    <source>
        <dbReference type="Proteomes" id="UP001172082"/>
    </source>
</evidence>
<dbReference type="Gene3D" id="2.50.20.10">
    <property type="entry name" value="Lipoprotein localisation LolA/LolB/LppX"/>
    <property type="match status" value="1"/>
</dbReference>
<protein>
    <submittedName>
        <fullName evidence="3">Outer membrane lipoprotein carrier protein LolA</fullName>
    </submittedName>
</protein>
<reference evidence="3" key="1">
    <citation type="submission" date="2023-06" db="EMBL/GenBank/DDBJ databases">
        <title>Genomic of Parafulvivirga corallium.</title>
        <authorList>
            <person name="Wang G."/>
        </authorList>
    </citation>
    <scope>NUCLEOTIDE SEQUENCE</scope>
    <source>
        <strain evidence="3">BMA10</strain>
    </source>
</reference>
<dbReference type="CDD" id="cd16325">
    <property type="entry name" value="LolA"/>
    <property type="match status" value="1"/>
</dbReference>
<accession>A0ABT8KIU3</accession>
<keyword evidence="4" id="KW-1185">Reference proteome</keyword>
<dbReference type="EMBL" id="JAUJEA010000001">
    <property type="protein sequence ID" value="MDN5200614.1"/>
    <property type="molecule type" value="Genomic_DNA"/>
</dbReference>
<dbReference type="InterPro" id="IPR004564">
    <property type="entry name" value="OM_lipoprot_carrier_LolA-like"/>
</dbReference>
<dbReference type="InterPro" id="IPR029046">
    <property type="entry name" value="LolA/LolB/LppX"/>
</dbReference>
<dbReference type="PANTHER" id="PTHR35869">
    <property type="entry name" value="OUTER-MEMBRANE LIPOPROTEIN CARRIER PROTEIN"/>
    <property type="match status" value="1"/>
</dbReference>
<organism evidence="3 4">
    <name type="scientific">Splendidivirga corallicola</name>
    <dbReference type="NCBI Taxonomy" id="3051826"/>
    <lineage>
        <taxon>Bacteria</taxon>
        <taxon>Pseudomonadati</taxon>
        <taxon>Bacteroidota</taxon>
        <taxon>Cytophagia</taxon>
        <taxon>Cytophagales</taxon>
        <taxon>Splendidivirgaceae</taxon>
        <taxon>Splendidivirga</taxon>
    </lineage>
</organism>
<keyword evidence="3" id="KW-0449">Lipoprotein</keyword>
<evidence type="ECO:0000256" key="2">
    <source>
        <dbReference type="SAM" id="SignalP"/>
    </source>
</evidence>
<feature type="signal peptide" evidence="2">
    <location>
        <begin position="1"/>
        <end position="20"/>
    </location>
</feature>
<gene>
    <name evidence="3" type="ORF">QQ008_04555</name>
</gene>
<evidence type="ECO:0000313" key="3">
    <source>
        <dbReference type="EMBL" id="MDN5200614.1"/>
    </source>
</evidence>
<comment type="caution">
    <text evidence="3">The sequence shown here is derived from an EMBL/GenBank/DDBJ whole genome shotgun (WGS) entry which is preliminary data.</text>
</comment>
<dbReference type="RefSeq" id="WP_346750636.1">
    <property type="nucleotide sequence ID" value="NZ_JAUJEA010000001.1"/>
</dbReference>
<sequence>MKRILVFVLVICGMTNIALAQQDARAKGVLDAMSKKYQSIPSFKAKFSQILENDEESINEEFSGEITIKGQMFKLVMGEQEIFNNGTTQWTYLKEVNEVNIDTYEPEDGEINPTNIYNAYKEGYKYVYLEDQQEKGRSLAIIDLIPEDKSLQFFKIRMKIDKGDNSLKSWRMFDKNGNRYEYRITAFDSKFTASNNYFEFNPAKYPGVEVIDLR</sequence>
<proteinExistence type="predicted"/>
<dbReference type="Proteomes" id="UP001172082">
    <property type="component" value="Unassembled WGS sequence"/>
</dbReference>
<dbReference type="SUPFAM" id="SSF89392">
    <property type="entry name" value="Prokaryotic lipoproteins and lipoprotein localization factors"/>
    <property type="match status" value="1"/>
</dbReference>
<dbReference type="Pfam" id="PF16584">
    <property type="entry name" value="LolA_2"/>
    <property type="match status" value="1"/>
</dbReference>
<feature type="chain" id="PRO_5047217547" evidence="2">
    <location>
        <begin position="21"/>
        <end position="214"/>
    </location>
</feature>
<name>A0ABT8KIU3_9BACT</name>
<keyword evidence="1 2" id="KW-0732">Signal</keyword>
<dbReference type="PANTHER" id="PTHR35869:SF1">
    <property type="entry name" value="OUTER-MEMBRANE LIPOPROTEIN CARRIER PROTEIN"/>
    <property type="match status" value="1"/>
</dbReference>
<evidence type="ECO:0000256" key="1">
    <source>
        <dbReference type="ARBA" id="ARBA00022729"/>
    </source>
</evidence>